<proteinExistence type="predicted"/>
<dbReference type="Pfam" id="PF13350">
    <property type="entry name" value="Y_phosphatase3"/>
    <property type="match status" value="1"/>
</dbReference>
<gene>
    <name evidence="1" type="ORF">AOQ84DRAFT_302148</name>
</gene>
<dbReference type="InterPro" id="IPR029021">
    <property type="entry name" value="Prot-tyrosine_phosphatase-like"/>
</dbReference>
<dbReference type="OrthoDB" id="449382at2759"/>
<feature type="non-terminal residue" evidence="1">
    <location>
        <position position="144"/>
    </location>
</feature>
<dbReference type="Proteomes" id="UP000250140">
    <property type="component" value="Unassembled WGS sequence"/>
</dbReference>
<dbReference type="InterPro" id="IPR026893">
    <property type="entry name" value="Tyr/Ser_Pase_IphP-type"/>
</dbReference>
<evidence type="ECO:0000313" key="2">
    <source>
        <dbReference type="Proteomes" id="UP000250140"/>
    </source>
</evidence>
<accession>A0A8E2ERU8</accession>
<dbReference type="GO" id="GO:0004721">
    <property type="term" value="F:phosphoprotein phosphatase activity"/>
    <property type="evidence" value="ECO:0007669"/>
    <property type="project" value="InterPro"/>
</dbReference>
<protein>
    <submittedName>
        <fullName evidence="1">Uncharacterized protein</fullName>
    </submittedName>
</protein>
<organism evidence="1 2">
    <name type="scientific">Glonium stellatum</name>
    <dbReference type="NCBI Taxonomy" id="574774"/>
    <lineage>
        <taxon>Eukaryota</taxon>
        <taxon>Fungi</taxon>
        <taxon>Dikarya</taxon>
        <taxon>Ascomycota</taxon>
        <taxon>Pezizomycotina</taxon>
        <taxon>Dothideomycetes</taxon>
        <taxon>Pleosporomycetidae</taxon>
        <taxon>Gloniales</taxon>
        <taxon>Gloniaceae</taxon>
        <taxon>Glonium</taxon>
    </lineage>
</organism>
<keyword evidence="2" id="KW-1185">Reference proteome</keyword>
<reference evidence="1 2" key="1">
    <citation type="journal article" date="2016" name="Nat. Commun.">
        <title>Ectomycorrhizal ecology is imprinted in the genome of the dominant symbiotic fungus Cenococcum geophilum.</title>
        <authorList>
            <consortium name="DOE Joint Genome Institute"/>
            <person name="Peter M."/>
            <person name="Kohler A."/>
            <person name="Ohm R.A."/>
            <person name="Kuo A."/>
            <person name="Krutzmann J."/>
            <person name="Morin E."/>
            <person name="Arend M."/>
            <person name="Barry K.W."/>
            <person name="Binder M."/>
            <person name="Choi C."/>
            <person name="Clum A."/>
            <person name="Copeland A."/>
            <person name="Grisel N."/>
            <person name="Haridas S."/>
            <person name="Kipfer T."/>
            <person name="LaButti K."/>
            <person name="Lindquist E."/>
            <person name="Lipzen A."/>
            <person name="Maire R."/>
            <person name="Meier B."/>
            <person name="Mihaltcheva S."/>
            <person name="Molinier V."/>
            <person name="Murat C."/>
            <person name="Poggeler S."/>
            <person name="Quandt C.A."/>
            <person name="Sperisen C."/>
            <person name="Tritt A."/>
            <person name="Tisserant E."/>
            <person name="Crous P.W."/>
            <person name="Henrissat B."/>
            <person name="Nehls U."/>
            <person name="Egli S."/>
            <person name="Spatafora J.W."/>
            <person name="Grigoriev I.V."/>
            <person name="Martin F.M."/>
        </authorList>
    </citation>
    <scope>NUCLEOTIDE SEQUENCE [LARGE SCALE GENOMIC DNA]</scope>
    <source>
        <strain evidence="1 2">CBS 207.34</strain>
    </source>
</reference>
<dbReference type="SUPFAM" id="SSF52799">
    <property type="entry name" value="(Phosphotyrosine protein) phosphatases II"/>
    <property type="match status" value="1"/>
</dbReference>
<sequence>MDSELPPPFVTVPSLTNLRDIGGWPIVDSNGTVVSTVRKHILYRGPDPSPVSEEGLAKLHELRITTSFDLRSKPQIDRAGGYKDLAGIQRVWCPVFSEADYSPQKASARYEQYSSDGTEGIVAAFTDILVHGAPVFRTILLHIA</sequence>
<dbReference type="Gene3D" id="3.90.190.10">
    <property type="entry name" value="Protein tyrosine phosphatase superfamily"/>
    <property type="match status" value="1"/>
</dbReference>
<dbReference type="EMBL" id="KV750686">
    <property type="protein sequence ID" value="OCL03772.1"/>
    <property type="molecule type" value="Genomic_DNA"/>
</dbReference>
<dbReference type="AlphaFoldDB" id="A0A8E2ERU8"/>
<name>A0A8E2ERU8_9PEZI</name>
<evidence type="ECO:0000313" key="1">
    <source>
        <dbReference type="EMBL" id="OCL03772.1"/>
    </source>
</evidence>